<dbReference type="Pfam" id="PF15956">
    <property type="entry name" value="DUF4760"/>
    <property type="match status" value="1"/>
</dbReference>
<proteinExistence type="predicted"/>
<organism evidence="2 3">
    <name type="scientific">Desulfonauticus submarinus</name>
    <dbReference type="NCBI Taxonomy" id="206665"/>
    <lineage>
        <taxon>Bacteria</taxon>
        <taxon>Pseudomonadati</taxon>
        <taxon>Thermodesulfobacteriota</taxon>
        <taxon>Desulfovibrionia</taxon>
        <taxon>Desulfovibrionales</taxon>
        <taxon>Desulfonauticaceae</taxon>
        <taxon>Desulfonauticus</taxon>
    </lineage>
</organism>
<gene>
    <name evidence="2" type="ORF">SAMN04488516_10211</name>
</gene>
<dbReference type="OrthoDB" id="9992134at2"/>
<accession>A0A1H0B2L3</accession>
<sequence>MVINSIINNIEVYLQVLTVLILLGGFIVGIQQLKVLITQIRNQYEWNMREFALSYSLTKNERLREARINLDNAFGILAKRKESLTLKEIEDVIQKKPAIYTDIIYLLAHWENMALAIHAKIADENVAFEMVAGMVISYVRVFRNFIDSRREINPRAYDYLLNLANRWENRLHRLKKPAFLDLRNV</sequence>
<keyword evidence="1" id="KW-1133">Transmembrane helix</keyword>
<dbReference type="Proteomes" id="UP000199602">
    <property type="component" value="Unassembled WGS sequence"/>
</dbReference>
<feature type="transmembrane region" description="Helical" evidence="1">
    <location>
        <begin position="12"/>
        <end position="30"/>
    </location>
</feature>
<evidence type="ECO:0000313" key="3">
    <source>
        <dbReference type="Proteomes" id="UP000199602"/>
    </source>
</evidence>
<protein>
    <recommendedName>
        <fullName evidence="4">DUF4760 domain-containing protein</fullName>
    </recommendedName>
</protein>
<dbReference type="EMBL" id="FNIN01000002">
    <property type="protein sequence ID" value="SDN39899.1"/>
    <property type="molecule type" value="Genomic_DNA"/>
</dbReference>
<evidence type="ECO:0008006" key="4">
    <source>
        <dbReference type="Google" id="ProtNLM"/>
    </source>
</evidence>
<evidence type="ECO:0000313" key="2">
    <source>
        <dbReference type="EMBL" id="SDN39899.1"/>
    </source>
</evidence>
<keyword evidence="1" id="KW-0472">Membrane</keyword>
<evidence type="ECO:0000256" key="1">
    <source>
        <dbReference type="SAM" id="Phobius"/>
    </source>
</evidence>
<keyword evidence="1" id="KW-0812">Transmembrane</keyword>
<name>A0A1H0B2L3_9BACT</name>
<dbReference type="AlphaFoldDB" id="A0A1H0B2L3"/>
<dbReference type="InterPro" id="IPR031876">
    <property type="entry name" value="DUF4760"/>
</dbReference>
<dbReference type="RefSeq" id="WP_092062907.1">
    <property type="nucleotide sequence ID" value="NZ_FNIN01000002.1"/>
</dbReference>
<keyword evidence="3" id="KW-1185">Reference proteome</keyword>
<reference evidence="2 3" key="1">
    <citation type="submission" date="2016-10" db="EMBL/GenBank/DDBJ databases">
        <authorList>
            <person name="de Groot N.N."/>
        </authorList>
    </citation>
    <scope>NUCLEOTIDE SEQUENCE [LARGE SCALE GENOMIC DNA]</scope>
    <source>
        <strain evidence="2 3">DSM 15269</strain>
    </source>
</reference>
<dbReference type="STRING" id="206665.SAMN04488516_10211"/>